<protein>
    <submittedName>
        <fullName evidence="3">Uncharacterized protein</fullName>
    </submittedName>
</protein>
<accession>A0A0V0QI90</accession>
<evidence type="ECO:0000256" key="1">
    <source>
        <dbReference type="SAM" id="Coils"/>
    </source>
</evidence>
<dbReference type="PANTHER" id="PTHR13138">
    <property type="entry name" value="PROTEIN LIN1"/>
    <property type="match status" value="1"/>
</dbReference>
<feature type="compositionally biased region" description="Basic and acidic residues" evidence="2">
    <location>
        <begin position="1"/>
        <end position="15"/>
    </location>
</feature>
<dbReference type="PANTHER" id="PTHR13138:SF3">
    <property type="entry name" value="CD2 ANTIGEN CYTOPLASMIC TAIL-BINDING PROTEIN 2"/>
    <property type="match status" value="1"/>
</dbReference>
<dbReference type="InterPro" id="IPR039905">
    <property type="entry name" value="CD2BP2/Lin1"/>
</dbReference>
<feature type="compositionally biased region" description="Acidic residues" evidence="2">
    <location>
        <begin position="16"/>
        <end position="32"/>
    </location>
</feature>
<dbReference type="OrthoDB" id="331341at2759"/>
<evidence type="ECO:0000313" key="4">
    <source>
        <dbReference type="Proteomes" id="UP000054937"/>
    </source>
</evidence>
<feature type="compositionally biased region" description="Polar residues" evidence="2">
    <location>
        <begin position="269"/>
        <end position="285"/>
    </location>
</feature>
<dbReference type="OMA" id="ENANQAM"/>
<keyword evidence="1" id="KW-0175">Coiled coil</keyword>
<dbReference type="AlphaFoldDB" id="A0A0V0QI90"/>
<reference evidence="3 4" key="1">
    <citation type="journal article" date="2015" name="Sci. Rep.">
        <title>Genome of the facultative scuticociliatosis pathogen Pseudocohnilembus persalinus provides insight into its virulence through horizontal gene transfer.</title>
        <authorList>
            <person name="Xiong J."/>
            <person name="Wang G."/>
            <person name="Cheng J."/>
            <person name="Tian M."/>
            <person name="Pan X."/>
            <person name="Warren A."/>
            <person name="Jiang C."/>
            <person name="Yuan D."/>
            <person name="Miao W."/>
        </authorList>
    </citation>
    <scope>NUCLEOTIDE SEQUENCE [LARGE SCALE GENOMIC DNA]</scope>
    <source>
        <strain evidence="3">36N120E</strain>
    </source>
</reference>
<dbReference type="EMBL" id="LDAU01000159">
    <property type="protein sequence ID" value="KRX02019.1"/>
    <property type="molecule type" value="Genomic_DNA"/>
</dbReference>
<keyword evidence="4" id="KW-1185">Reference proteome</keyword>
<feature type="region of interest" description="Disordered" evidence="2">
    <location>
        <begin position="117"/>
        <end position="155"/>
    </location>
</feature>
<comment type="caution">
    <text evidence="3">The sequence shown here is derived from an EMBL/GenBank/DDBJ whole genome shotgun (WGS) entry which is preliminary data.</text>
</comment>
<dbReference type="Proteomes" id="UP000054937">
    <property type="component" value="Unassembled WGS sequence"/>
</dbReference>
<feature type="compositionally biased region" description="Basic and acidic residues" evidence="2">
    <location>
        <begin position="144"/>
        <end position="155"/>
    </location>
</feature>
<dbReference type="GO" id="GO:0005682">
    <property type="term" value="C:U5 snRNP"/>
    <property type="evidence" value="ECO:0007669"/>
    <property type="project" value="InterPro"/>
</dbReference>
<feature type="compositionally biased region" description="Acidic residues" evidence="2">
    <location>
        <begin position="128"/>
        <end position="141"/>
    </location>
</feature>
<dbReference type="InParanoid" id="A0A0V0QI90"/>
<name>A0A0V0QI90_PSEPJ</name>
<evidence type="ECO:0000313" key="3">
    <source>
        <dbReference type="EMBL" id="KRX02019.1"/>
    </source>
</evidence>
<feature type="compositionally biased region" description="Acidic residues" evidence="2">
    <location>
        <begin position="299"/>
        <end position="308"/>
    </location>
</feature>
<sequence>MSEQYKNEQERLNRDSEDEEDSELDDSDDSLDSQEKIEKKEQKLEKMEEDMELNQIKNQVEYFGYVMEPLNMKNDKGRSNMDKTGNFFYDTKNTVSDPWLDTIDNQDKEMINKMLKNRKQKGVHSDEENSGEEDENNDELNGDPQKKTKIEKQKQQNLMKDRFMNAPLFMLKQKLSQLLDDKTNVNQMLNKLSQIFKEQAQKKPIGTFKKNIRKKDLLKLQEEQEKLQQQNSKYTEEEKQTAKSSFDMIVDMTDVILQKTGNPDIYTQTKEEIQQNLEQQMQGEISSEEELEDQKPYEESDDDSDDENQNIQKKDKKNKD</sequence>
<evidence type="ECO:0000256" key="2">
    <source>
        <dbReference type="SAM" id="MobiDB-lite"/>
    </source>
</evidence>
<organism evidence="3 4">
    <name type="scientific">Pseudocohnilembus persalinus</name>
    <name type="common">Ciliate</name>
    <dbReference type="NCBI Taxonomy" id="266149"/>
    <lineage>
        <taxon>Eukaryota</taxon>
        <taxon>Sar</taxon>
        <taxon>Alveolata</taxon>
        <taxon>Ciliophora</taxon>
        <taxon>Intramacronucleata</taxon>
        <taxon>Oligohymenophorea</taxon>
        <taxon>Scuticociliatia</taxon>
        <taxon>Philasterida</taxon>
        <taxon>Pseudocohnilembidae</taxon>
        <taxon>Pseudocohnilembus</taxon>
    </lineage>
</organism>
<proteinExistence type="predicted"/>
<feature type="coiled-coil region" evidence="1">
    <location>
        <begin position="210"/>
        <end position="240"/>
    </location>
</feature>
<feature type="region of interest" description="Disordered" evidence="2">
    <location>
        <begin position="269"/>
        <end position="320"/>
    </location>
</feature>
<gene>
    <name evidence="3" type="ORF">PPERSA_07664</name>
</gene>
<feature type="region of interest" description="Disordered" evidence="2">
    <location>
        <begin position="1"/>
        <end position="52"/>
    </location>
</feature>
<feature type="compositionally biased region" description="Basic and acidic residues" evidence="2">
    <location>
        <begin position="33"/>
        <end position="46"/>
    </location>
</feature>